<dbReference type="PROSITE" id="PS51168">
    <property type="entry name" value="CHORISMATE_MUT_2"/>
    <property type="match status" value="1"/>
</dbReference>
<dbReference type="InterPro" id="IPR036263">
    <property type="entry name" value="Chorismate_II_sf"/>
</dbReference>
<proteinExistence type="predicted"/>
<dbReference type="InterPro" id="IPR002701">
    <property type="entry name" value="CM_II_prokaryot"/>
</dbReference>
<sequence length="278" mass="29969">MPDQPTPPAPADLASLRVEIDRIDDALHDLLMRRSDLVAHMASARLKGSAPTFRPGREALILRRLLRRNQGALARGAVVRLWREIIAASLAQQGQFTVAVSAMAGEDGVATRLARAHFGLLTPLRAQATPFRALACVAGGEAAVAVLPAPDEAERPEPAWWMQMEAPRLRVVAALPFLAPPDAPAEGYAVATLSPEPTGRDRSLLRIEPGPDHTRPRIAAILAAAGLPPLWLIRRESPVPMALAEVPGFLSEDEPRLASLPFPRLQILGSYAEPEPEE</sequence>
<dbReference type="GO" id="GO:0004106">
    <property type="term" value="F:chorismate mutase activity"/>
    <property type="evidence" value="ECO:0007669"/>
    <property type="project" value="UniProtKB-EC"/>
</dbReference>
<dbReference type="EMBL" id="JALBUU010000004">
    <property type="protein sequence ID" value="MCI0754620.1"/>
    <property type="molecule type" value="Genomic_DNA"/>
</dbReference>
<dbReference type="InterPro" id="IPR036979">
    <property type="entry name" value="CM_dom_sf"/>
</dbReference>
<evidence type="ECO:0000313" key="4">
    <source>
        <dbReference type="Proteomes" id="UP001201985"/>
    </source>
</evidence>
<evidence type="ECO:0000256" key="1">
    <source>
        <dbReference type="ARBA" id="ARBA00012404"/>
    </source>
</evidence>
<dbReference type="SUPFAM" id="SSF48600">
    <property type="entry name" value="Chorismate mutase II"/>
    <property type="match status" value="1"/>
</dbReference>
<organism evidence="3 4">
    <name type="scientific">Teichococcus vastitatis</name>
    <dbReference type="NCBI Taxonomy" id="2307076"/>
    <lineage>
        <taxon>Bacteria</taxon>
        <taxon>Pseudomonadati</taxon>
        <taxon>Pseudomonadota</taxon>
        <taxon>Alphaproteobacteria</taxon>
        <taxon>Acetobacterales</taxon>
        <taxon>Roseomonadaceae</taxon>
        <taxon>Roseomonas</taxon>
    </lineage>
</organism>
<dbReference type="EC" id="5.4.99.5" evidence="1"/>
<accession>A0ABS9W760</accession>
<comment type="caution">
    <text evidence="3">The sequence shown here is derived from an EMBL/GenBank/DDBJ whole genome shotgun (WGS) entry which is preliminary data.</text>
</comment>
<dbReference type="SMART" id="SM00830">
    <property type="entry name" value="CM_2"/>
    <property type="match status" value="1"/>
</dbReference>
<feature type="domain" description="Chorismate mutase" evidence="2">
    <location>
        <begin position="7"/>
        <end position="97"/>
    </location>
</feature>
<dbReference type="Gene3D" id="1.20.59.10">
    <property type="entry name" value="Chorismate mutase"/>
    <property type="match status" value="1"/>
</dbReference>
<dbReference type="RefSeq" id="WP_120008583.1">
    <property type="nucleotide sequence ID" value="NZ_JALBUU010000004.1"/>
</dbReference>
<keyword evidence="4" id="KW-1185">Reference proteome</keyword>
<reference evidence="3 4" key="1">
    <citation type="submission" date="2022-03" db="EMBL/GenBank/DDBJ databases">
        <title>Complete genome analysis of Roseomonas KG 17.1 : a prolific producer of plant growth promoters.</title>
        <authorList>
            <person name="Saadouli I."/>
            <person name="Najjari A."/>
            <person name="Mosbah A."/>
            <person name="Ouzari H.I."/>
        </authorList>
    </citation>
    <scope>NUCLEOTIDE SEQUENCE [LARGE SCALE GENOMIC DNA]</scope>
    <source>
        <strain evidence="3 4">KG17-1</strain>
    </source>
</reference>
<keyword evidence="3" id="KW-0413">Isomerase</keyword>
<evidence type="ECO:0000259" key="2">
    <source>
        <dbReference type="PROSITE" id="PS51168"/>
    </source>
</evidence>
<evidence type="ECO:0000313" key="3">
    <source>
        <dbReference type="EMBL" id="MCI0754620.1"/>
    </source>
</evidence>
<gene>
    <name evidence="3" type="ORF">MON41_12715</name>
</gene>
<protein>
    <recommendedName>
        <fullName evidence="1">chorismate mutase</fullName>
        <ecNumber evidence="1">5.4.99.5</ecNumber>
    </recommendedName>
</protein>
<dbReference type="Pfam" id="PF01817">
    <property type="entry name" value="CM_2"/>
    <property type="match status" value="1"/>
</dbReference>
<dbReference type="Proteomes" id="UP001201985">
    <property type="component" value="Unassembled WGS sequence"/>
</dbReference>
<name>A0ABS9W760_9PROT</name>